<dbReference type="InterPro" id="IPR011022">
    <property type="entry name" value="Arrestin_C-like"/>
</dbReference>
<gene>
    <name evidence="4" type="ORF">B0T11DRAFT_329352</name>
</gene>
<dbReference type="PANTHER" id="PTHR11188:SF17">
    <property type="entry name" value="FI21816P1"/>
    <property type="match status" value="1"/>
</dbReference>
<protein>
    <recommendedName>
        <fullName evidence="3">Arrestin C-terminal-like domain-containing protein</fullName>
    </recommendedName>
</protein>
<evidence type="ECO:0000259" key="3">
    <source>
        <dbReference type="SMART" id="SM01017"/>
    </source>
</evidence>
<name>A0A8K0X445_9PEZI</name>
<dbReference type="SUPFAM" id="SSF81296">
    <property type="entry name" value="E set domains"/>
    <property type="match status" value="1"/>
</dbReference>
<evidence type="ECO:0000313" key="4">
    <source>
        <dbReference type="EMBL" id="KAH7363372.1"/>
    </source>
</evidence>
<dbReference type="InterPro" id="IPR014756">
    <property type="entry name" value="Ig_E-set"/>
</dbReference>
<proteinExistence type="inferred from homology"/>
<comment type="similarity">
    <text evidence="1">Belongs to the arrestin family.</text>
</comment>
<dbReference type="Pfam" id="PF00339">
    <property type="entry name" value="Arrestin_N"/>
    <property type="match status" value="1"/>
</dbReference>
<accession>A0A8K0X445</accession>
<dbReference type="AlphaFoldDB" id="A0A8K0X445"/>
<dbReference type="EMBL" id="JAGPXD010000003">
    <property type="protein sequence ID" value="KAH7363372.1"/>
    <property type="molecule type" value="Genomic_DNA"/>
</dbReference>
<dbReference type="OrthoDB" id="2333384at2759"/>
<dbReference type="Pfam" id="PF02752">
    <property type="entry name" value="Arrestin_C"/>
    <property type="match status" value="1"/>
</dbReference>
<evidence type="ECO:0000256" key="1">
    <source>
        <dbReference type="ARBA" id="ARBA00005298"/>
    </source>
</evidence>
<dbReference type="GO" id="GO:0005829">
    <property type="term" value="C:cytosol"/>
    <property type="evidence" value="ECO:0007669"/>
    <property type="project" value="TreeGrafter"/>
</dbReference>
<reference evidence="4" key="1">
    <citation type="journal article" date="2021" name="Nat. Commun.">
        <title>Genetic determinants of endophytism in the Arabidopsis root mycobiome.</title>
        <authorList>
            <person name="Mesny F."/>
            <person name="Miyauchi S."/>
            <person name="Thiergart T."/>
            <person name="Pickel B."/>
            <person name="Atanasova L."/>
            <person name="Karlsson M."/>
            <person name="Huettel B."/>
            <person name="Barry K.W."/>
            <person name="Haridas S."/>
            <person name="Chen C."/>
            <person name="Bauer D."/>
            <person name="Andreopoulos W."/>
            <person name="Pangilinan J."/>
            <person name="LaButti K."/>
            <person name="Riley R."/>
            <person name="Lipzen A."/>
            <person name="Clum A."/>
            <person name="Drula E."/>
            <person name="Henrissat B."/>
            <person name="Kohler A."/>
            <person name="Grigoriev I.V."/>
            <person name="Martin F.M."/>
            <person name="Hacquard S."/>
        </authorList>
    </citation>
    <scope>NUCLEOTIDE SEQUENCE</scope>
    <source>
        <strain evidence="4">MPI-CAGE-AT-0016</strain>
    </source>
</reference>
<comment type="caution">
    <text evidence="4">The sequence shown here is derived from an EMBL/GenBank/DDBJ whole genome shotgun (WGS) entry which is preliminary data.</text>
</comment>
<dbReference type="Proteomes" id="UP000813385">
    <property type="component" value="Unassembled WGS sequence"/>
</dbReference>
<dbReference type="GO" id="GO:0030674">
    <property type="term" value="F:protein-macromolecule adaptor activity"/>
    <property type="evidence" value="ECO:0007669"/>
    <property type="project" value="TreeGrafter"/>
</dbReference>
<feature type="domain" description="Arrestin C-terminal-like" evidence="3">
    <location>
        <begin position="165"/>
        <end position="313"/>
    </location>
</feature>
<evidence type="ECO:0000256" key="2">
    <source>
        <dbReference type="ARBA" id="ARBA00038766"/>
    </source>
</evidence>
<comment type="subunit">
    <text evidence="2">Interacts with hulA.</text>
</comment>
<organism evidence="4 5">
    <name type="scientific">Plectosphaerella cucumerina</name>
    <dbReference type="NCBI Taxonomy" id="40658"/>
    <lineage>
        <taxon>Eukaryota</taxon>
        <taxon>Fungi</taxon>
        <taxon>Dikarya</taxon>
        <taxon>Ascomycota</taxon>
        <taxon>Pezizomycotina</taxon>
        <taxon>Sordariomycetes</taxon>
        <taxon>Hypocreomycetidae</taxon>
        <taxon>Glomerellales</taxon>
        <taxon>Plectosphaerellaceae</taxon>
        <taxon>Plectosphaerella</taxon>
    </lineage>
</organism>
<dbReference type="GO" id="GO:0070086">
    <property type="term" value="P:ubiquitin-dependent endocytosis"/>
    <property type="evidence" value="ECO:0007669"/>
    <property type="project" value="TreeGrafter"/>
</dbReference>
<dbReference type="InterPro" id="IPR014752">
    <property type="entry name" value="Arrestin-like_C"/>
</dbReference>
<evidence type="ECO:0000313" key="5">
    <source>
        <dbReference type="Proteomes" id="UP000813385"/>
    </source>
</evidence>
<dbReference type="SMART" id="SM01017">
    <property type="entry name" value="Arrestin_C"/>
    <property type="match status" value="1"/>
</dbReference>
<dbReference type="Gene3D" id="2.60.40.640">
    <property type="match status" value="1"/>
</dbReference>
<keyword evidence="5" id="KW-1185">Reference proteome</keyword>
<dbReference type="InterPro" id="IPR011021">
    <property type="entry name" value="Arrestin-like_N"/>
</dbReference>
<sequence length="360" mass="39408">MPRFGSNFIVLRGDKNTAPSQYLQGTVQLRLPTSQKVKGVRLSMVGHLRAAPHEPSLPAFGTSQTHTIFEHEWEPFDITPLAEPDASGRIPAGNYEWPFELLIPGDTPETTKGCSRCSIAYYLKADTIREKPGAVPQSFRGIRIMRTLPTADFEMMDATTVQSKCGDVLSYTVSVSHRAVALGTSVPVEVNVSLPGPGWRAESIVSRLVEVHELDSSVVSGHSAYSGVREVLSWDLLEIHGRKDNMEKELEETLCIVEELPLPQEARHCSPDVDALGIRVSHVLHVDFVLENGEGEVIKRHVPIPIILFVSPAMPINGMGHFIRTRSPSPVSTCAGLLVPPPYGCHFGDEKLEVPSSPEG</sequence>
<dbReference type="GO" id="GO:0031625">
    <property type="term" value="F:ubiquitin protein ligase binding"/>
    <property type="evidence" value="ECO:0007669"/>
    <property type="project" value="TreeGrafter"/>
</dbReference>
<dbReference type="InterPro" id="IPR050357">
    <property type="entry name" value="Arrestin_domain-protein"/>
</dbReference>
<dbReference type="GO" id="GO:0005886">
    <property type="term" value="C:plasma membrane"/>
    <property type="evidence" value="ECO:0007669"/>
    <property type="project" value="TreeGrafter"/>
</dbReference>
<dbReference type="PANTHER" id="PTHR11188">
    <property type="entry name" value="ARRESTIN DOMAIN CONTAINING PROTEIN"/>
    <property type="match status" value="1"/>
</dbReference>